<sequence length="341" mass="39409">MEVSDISTNFREFSSIENSNSKHIKQLEKYGYTNNIMEWVAMEKIHGANFSFITDGSNIVVAKRSSVVPETENFYNSKSIRDKYQGDIMIVFNKIKNDIPEVTSVQVFGEIFGGYYPEFPKTMSPVQKGVYYKNEVDFLVFDIKVNTKNAGEMFSFYLSQNEVDKYLDNLPILKGVPVEVRGKFSDLITLNPIFQTKIPSLYGLPDVKDNMAEGYVLKANMRHPCHRTRPIVKCKNSKFSEVKKYIPKVSYHTNDKFVLLAFPYCTQNRFNNTISKIGIDSKIEKIQGIYIADVLKDLEKDLNEDVEEFRKNLKKIKEGLHCHLMQNGYIDAWLKEYQAPI</sequence>
<feature type="domain" description="RNA ligase" evidence="2">
    <location>
        <begin position="38"/>
        <end position="235"/>
    </location>
</feature>
<feature type="domain" description="RNA ligase 2 C-terminal" evidence="3">
    <location>
        <begin position="264"/>
        <end position="321"/>
    </location>
</feature>
<reference evidence="4" key="2">
    <citation type="journal article" date="2018" name="Nat. Commun.">
        <title>Tailed giant Tupanvirus possesses the most complete translational apparatus of the known virosphere.</title>
        <authorList>
            <person name="Abrahao J."/>
            <person name="Silva L."/>
            <person name="Silva L.S."/>
            <person name="Khalil J.Y.B."/>
            <person name="Rodrigues R."/>
            <person name="Arantes T."/>
            <person name="Assis F."/>
            <person name="Boratto P."/>
            <person name="Andrade M."/>
            <person name="Kroon E.G."/>
            <person name="Ribeiro B."/>
            <person name="Bergier I."/>
            <person name="Seligmann H."/>
            <person name="Ghigo E."/>
            <person name="Colson P."/>
            <person name="Levasseur A."/>
            <person name="Kroemer G."/>
            <person name="Raoult D."/>
            <person name="La Scola B."/>
        </authorList>
    </citation>
    <scope>NUCLEOTIDE SEQUENCE [LARGE SCALE GENOMIC DNA]</scope>
    <source>
        <strain evidence="4">Soda lake</strain>
    </source>
</reference>
<organism evidence="4">
    <name type="scientific">Tupanvirus soda lake</name>
    <dbReference type="NCBI Taxonomy" id="2126985"/>
    <lineage>
        <taxon>Viruses</taxon>
        <taxon>Varidnaviria</taxon>
        <taxon>Bamfordvirae</taxon>
        <taxon>Nucleocytoviricota</taxon>
        <taxon>Megaviricetes</taxon>
        <taxon>Imitervirales</taxon>
        <taxon>Mimiviridae</taxon>
        <taxon>Megamimivirinae</taxon>
        <taxon>Tupanvirus</taxon>
        <taxon>Tupanvirus salinum</taxon>
    </lineage>
</organism>
<dbReference type="KEGG" id="vg:80519031"/>
<dbReference type="EMBL" id="KY523104">
    <property type="protein sequence ID" value="QKU35595.1"/>
    <property type="molecule type" value="Genomic_DNA"/>
</dbReference>
<name>A0A6N1NMK5_9VIRU</name>
<accession>A0A6N1NMK5</accession>
<dbReference type="Pfam" id="PF09414">
    <property type="entry name" value="RNA_ligase"/>
    <property type="match status" value="1"/>
</dbReference>
<dbReference type="Gene3D" id="1.10.10.1810">
    <property type="entry name" value="RNA ligase"/>
    <property type="match status" value="1"/>
</dbReference>
<dbReference type="SUPFAM" id="SSF56091">
    <property type="entry name" value="DNA ligase/mRNA capping enzyme, catalytic domain"/>
    <property type="match status" value="1"/>
</dbReference>
<dbReference type="InterPro" id="IPR041948">
    <property type="entry name" value="Rnl1/2_C_sf"/>
</dbReference>
<evidence type="ECO:0000256" key="1">
    <source>
        <dbReference type="SAM" id="Coils"/>
    </source>
</evidence>
<dbReference type="InterPro" id="IPR040609">
    <property type="entry name" value="Rnl2_C"/>
</dbReference>
<evidence type="ECO:0000259" key="3">
    <source>
        <dbReference type="Pfam" id="PF18043"/>
    </source>
</evidence>
<evidence type="ECO:0000313" key="4">
    <source>
        <dbReference type="EMBL" id="QKU35595.1"/>
    </source>
</evidence>
<dbReference type="InterPro" id="IPR021122">
    <property type="entry name" value="RNA_ligase_dom_REL/Rnl2"/>
</dbReference>
<feature type="coiled-coil region" evidence="1">
    <location>
        <begin position="292"/>
        <end position="319"/>
    </location>
</feature>
<dbReference type="Gene3D" id="3.30.470.30">
    <property type="entry name" value="DNA ligase/mRNA capping enzyme"/>
    <property type="match status" value="1"/>
</dbReference>
<keyword evidence="1" id="KW-0175">Coiled coil</keyword>
<dbReference type="Gene3D" id="3.30.1490.70">
    <property type="match status" value="1"/>
</dbReference>
<evidence type="ECO:0000259" key="2">
    <source>
        <dbReference type="Pfam" id="PF09414"/>
    </source>
</evidence>
<keyword evidence="4" id="KW-0436">Ligase</keyword>
<dbReference type="Pfam" id="PF18043">
    <property type="entry name" value="T4_Rnl2_C"/>
    <property type="match status" value="1"/>
</dbReference>
<proteinExistence type="predicted"/>
<dbReference type="GeneID" id="80519031"/>
<dbReference type="RefSeq" id="YP_010782267.1">
    <property type="nucleotide sequence ID" value="NC_075039.1"/>
</dbReference>
<protein>
    <submittedName>
        <fullName evidence="4">Ligase 2</fullName>
    </submittedName>
</protein>
<dbReference type="GO" id="GO:0016874">
    <property type="term" value="F:ligase activity"/>
    <property type="evidence" value="ECO:0007669"/>
    <property type="project" value="UniProtKB-KW"/>
</dbReference>
<reference evidence="4" key="1">
    <citation type="submission" date="2017-01" db="EMBL/GenBank/DDBJ databases">
        <authorList>
            <person name="Assis F.L."/>
            <person name="Abrahao J.S."/>
            <person name="Silva L."/>
            <person name="Khalil J.B."/>
            <person name="Rodrigues R."/>
            <person name="Silva L.S."/>
            <person name="Arantes T."/>
            <person name="Boratto P."/>
            <person name="Andrade M."/>
            <person name="Kroon E.G."/>
            <person name="Ribeiro B."/>
            <person name="Bergier I."/>
            <person name="Seligmann H."/>
            <person name="Ghigo E."/>
            <person name="Colson P."/>
            <person name="Levasseur A."/>
            <person name="Raoult D."/>
            <person name="Scola B.L."/>
        </authorList>
    </citation>
    <scope>NUCLEOTIDE SEQUENCE</scope>
    <source>
        <strain evidence="4">Soda lake</strain>
    </source>
</reference>